<dbReference type="AlphaFoldDB" id="A0A517U226"/>
<dbReference type="InterPro" id="IPR050471">
    <property type="entry name" value="AB_hydrolase"/>
</dbReference>
<feature type="domain" description="AB hydrolase-1" evidence="1">
    <location>
        <begin position="20"/>
        <end position="251"/>
    </location>
</feature>
<organism evidence="2 3">
    <name type="scientific">Lacipirellula limnantheis</name>
    <dbReference type="NCBI Taxonomy" id="2528024"/>
    <lineage>
        <taxon>Bacteria</taxon>
        <taxon>Pseudomonadati</taxon>
        <taxon>Planctomycetota</taxon>
        <taxon>Planctomycetia</taxon>
        <taxon>Pirellulales</taxon>
        <taxon>Lacipirellulaceae</taxon>
        <taxon>Lacipirellula</taxon>
    </lineage>
</organism>
<dbReference type="OrthoDB" id="9775557at2"/>
<dbReference type="SUPFAM" id="SSF53474">
    <property type="entry name" value="alpha/beta-Hydrolases"/>
    <property type="match status" value="1"/>
</dbReference>
<protein>
    <submittedName>
        <fullName evidence="2">Non-heme bromoperoxidase BpoC</fullName>
        <ecNumber evidence="2">1.11.1.18</ecNumber>
    </submittedName>
</protein>
<dbReference type="EC" id="1.11.1.18" evidence="2"/>
<dbReference type="PRINTS" id="PR00111">
    <property type="entry name" value="ABHYDROLASE"/>
</dbReference>
<dbReference type="InterPro" id="IPR029058">
    <property type="entry name" value="AB_hydrolase_fold"/>
</dbReference>
<dbReference type="Proteomes" id="UP000317909">
    <property type="component" value="Chromosome"/>
</dbReference>
<proteinExistence type="predicted"/>
<keyword evidence="2" id="KW-0575">Peroxidase</keyword>
<evidence type="ECO:0000259" key="1">
    <source>
        <dbReference type="Pfam" id="PF00561"/>
    </source>
</evidence>
<accession>A0A517U226</accession>
<dbReference type="RefSeq" id="WP_145434409.1">
    <property type="nucleotide sequence ID" value="NZ_CP036339.1"/>
</dbReference>
<dbReference type="KEGG" id="llh:I41_38600"/>
<evidence type="ECO:0000313" key="3">
    <source>
        <dbReference type="Proteomes" id="UP000317909"/>
    </source>
</evidence>
<dbReference type="GO" id="GO:0019806">
    <property type="term" value="F:bromide peroxidase activity"/>
    <property type="evidence" value="ECO:0007669"/>
    <property type="project" value="UniProtKB-EC"/>
</dbReference>
<dbReference type="PANTHER" id="PTHR43433:SF5">
    <property type="entry name" value="AB HYDROLASE-1 DOMAIN-CONTAINING PROTEIN"/>
    <property type="match status" value="1"/>
</dbReference>
<dbReference type="PANTHER" id="PTHR43433">
    <property type="entry name" value="HYDROLASE, ALPHA/BETA FOLD FAMILY PROTEIN"/>
    <property type="match status" value="1"/>
</dbReference>
<dbReference type="EMBL" id="CP036339">
    <property type="protein sequence ID" value="QDT74663.1"/>
    <property type="molecule type" value="Genomic_DNA"/>
</dbReference>
<dbReference type="InterPro" id="IPR000073">
    <property type="entry name" value="AB_hydrolase_1"/>
</dbReference>
<keyword evidence="2" id="KW-0560">Oxidoreductase</keyword>
<gene>
    <name evidence="2" type="primary">bpoC</name>
    <name evidence="2" type="ORF">I41_38600</name>
</gene>
<evidence type="ECO:0000313" key="2">
    <source>
        <dbReference type="EMBL" id="QDT74663.1"/>
    </source>
</evidence>
<reference evidence="2 3" key="1">
    <citation type="submission" date="2019-02" db="EMBL/GenBank/DDBJ databases">
        <title>Deep-cultivation of Planctomycetes and their phenomic and genomic characterization uncovers novel biology.</title>
        <authorList>
            <person name="Wiegand S."/>
            <person name="Jogler M."/>
            <person name="Boedeker C."/>
            <person name="Pinto D."/>
            <person name="Vollmers J."/>
            <person name="Rivas-Marin E."/>
            <person name="Kohn T."/>
            <person name="Peeters S.H."/>
            <person name="Heuer A."/>
            <person name="Rast P."/>
            <person name="Oberbeckmann S."/>
            <person name="Bunk B."/>
            <person name="Jeske O."/>
            <person name="Meyerdierks A."/>
            <person name="Storesund J.E."/>
            <person name="Kallscheuer N."/>
            <person name="Luecker S."/>
            <person name="Lage O.M."/>
            <person name="Pohl T."/>
            <person name="Merkel B.J."/>
            <person name="Hornburger P."/>
            <person name="Mueller R.-W."/>
            <person name="Bruemmer F."/>
            <person name="Labrenz M."/>
            <person name="Spormann A.M."/>
            <person name="Op den Camp H."/>
            <person name="Overmann J."/>
            <person name="Amann R."/>
            <person name="Jetten M.S.M."/>
            <person name="Mascher T."/>
            <person name="Medema M.H."/>
            <person name="Devos D.P."/>
            <person name="Kaster A.-K."/>
            <person name="Ovreas L."/>
            <person name="Rohde M."/>
            <person name="Galperin M.Y."/>
            <person name="Jogler C."/>
        </authorList>
    </citation>
    <scope>NUCLEOTIDE SEQUENCE [LARGE SCALE GENOMIC DNA]</scope>
    <source>
        <strain evidence="2 3">I41</strain>
    </source>
</reference>
<dbReference type="Gene3D" id="3.40.50.1820">
    <property type="entry name" value="alpha/beta hydrolase"/>
    <property type="match status" value="1"/>
</dbReference>
<sequence>MPYVATNGIQLYYEEAGDGPPLICIMGITGPGSVWANHVELWKRHFRCIMADNRGVGKSDMPSGPYTSAMMADDYAGLMDAMSIERARVIGCSMGSAIAQQLMLRHPQRVESAVLMCPWARCDRYARDVFEHLRVAKAKLTAAEFVRYLQLLIFAKPYWDNDASYETLMDGRRLAAEEPAPQPLHALEAQADACVTHDVWGDLQRVACRTLVIGGKSDIFTPPWMAQEIAARIPGCELHLYEAAGHAFHWECIDDFNPRIVRWFLGA</sequence>
<dbReference type="Pfam" id="PF00561">
    <property type="entry name" value="Abhydrolase_1"/>
    <property type="match status" value="1"/>
</dbReference>
<keyword evidence="3" id="KW-1185">Reference proteome</keyword>
<name>A0A517U226_9BACT</name>